<name>A0A9N9N8W3_FUNMO</name>
<dbReference type="AlphaFoldDB" id="A0A9N9N8W3"/>
<sequence length="61" mass="6870">YVEPEKLDVNISKTTNLDVFASIDTKEVEALKLLNLRASILPLRSTTPIRNKPLVFSMQVV</sequence>
<comment type="caution">
    <text evidence="1">The sequence shown here is derived from an EMBL/GenBank/DDBJ whole genome shotgun (WGS) entry which is preliminary data.</text>
</comment>
<reference evidence="1" key="1">
    <citation type="submission" date="2021-06" db="EMBL/GenBank/DDBJ databases">
        <authorList>
            <person name="Kallberg Y."/>
            <person name="Tangrot J."/>
            <person name="Rosling A."/>
        </authorList>
    </citation>
    <scope>NUCLEOTIDE SEQUENCE</scope>
    <source>
        <strain evidence="1">87-6 pot B 2015</strain>
    </source>
</reference>
<dbReference type="EMBL" id="CAJVPP010010815">
    <property type="protein sequence ID" value="CAG8711940.1"/>
    <property type="molecule type" value="Genomic_DNA"/>
</dbReference>
<accession>A0A9N9N8W3</accession>
<organism evidence="1 2">
    <name type="scientific">Funneliformis mosseae</name>
    <name type="common">Endomycorrhizal fungus</name>
    <name type="synonym">Glomus mosseae</name>
    <dbReference type="NCBI Taxonomy" id="27381"/>
    <lineage>
        <taxon>Eukaryota</taxon>
        <taxon>Fungi</taxon>
        <taxon>Fungi incertae sedis</taxon>
        <taxon>Mucoromycota</taxon>
        <taxon>Glomeromycotina</taxon>
        <taxon>Glomeromycetes</taxon>
        <taxon>Glomerales</taxon>
        <taxon>Glomeraceae</taxon>
        <taxon>Funneliformis</taxon>
    </lineage>
</organism>
<protein>
    <submittedName>
        <fullName evidence="1">11523_t:CDS:1</fullName>
    </submittedName>
</protein>
<keyword evidence="2" id="KW-1185">Reference proteome</keyword>
<evidence type="ECO:0000313" key="1">
    <source>
        <dbReference type="EMBL" id="CAG8711940.1"/>
    </source>
</evidence>
<feature type="non-terminal residue" evidence="1">
    <location>
        <position position="1"/>
    </location>
</feature>
<evidence type="ECO:0000313" key="2">
    <source>
        <dbReference type="Proteomes" id="UP000789375"/>
    </source>
</evidence>
<proteinExistence type="predicted"/>
<gene>
    <name evidence="1" type="ORF">FMOSSE_LOCUS14384</name>
</gene>
<dbReference type="Proteomes" id="UP000789375">
    <property type="component" value="Unassembled WGS sequence"/>
</dbReference>